<proteinExistence type="predicted"/>
<evidence type="ECO:0000259" key="1">
    <source>
        <dbReference type="Pfam" id="PF22936"/>
    </source>
</evidence>
<dbReference type="EMBL" id="PNEN01001707">
    <property type="protein sequence ID" value="PPJ52298.1"/>
    <property type="molecule type" value="Genomic_DNA"/>
</dbReference>
<dbReference type="Proteomes" id="UP000237631">
    <property type="component" value="Unassembled WGS sequence"/>
</dbReference>
<dbReference type="PANTHER" id="PTHR40628:SF1">
    <property type="entry name" value="CHROMO DOMAIN-CONTAINING PROTEIN"/>
    <property type="match status" value="1"/>
</dbReference>
<reference evidence="3" key="1">
    <citation type="journal article" date="2017" name="bioRxiv">
        <title>Conservation of a gene cluster reveals novel cercosporin biosynthetic mechanisms and extends production to the genus Colletotrichum.</title>
        <authorList>
            <person name="de Jonge R."/>
            <person name="Ebert M.K."/>
            <person name="Huitt-Roehl C.R."/>
            <person name="Pal P."/>
            <person name="Suttle J.C."/>
            <person name="Spanner R.E."/>
            <person name="Neubauer J.D."/>
            <person name="Jurick W.M.II."/>
            <person name="Stott K.A."/>
            <person name="Secor G.A."/>
            <person name="Thomma B.P.H.J."/>
            <person name="Van de Peer Y."/>
            <person name="Townsend C.A."/>
            <person name="Bolton M.D."/>
        </authorList>
    </citation>
    <scope>NUCLEOTIDE SEQUENCE [LARGE SCALE GENOMIC DNA]</scope>
    <source>
        <strain evidence="3">CBS538.71</strain>
    </source>
</reference>
<name>A0A2S6BXU9_9PEZI</name>
<accession>A0A2S6BXU9</accession>
<dbReference type="PANTHER" id="PTHR40628">
    <property type="entry name" value="CHROMO DOMAIN-CONTAINING PROTEIN"/>
    <property type="match status" value="1"/>
</dbReference>
<dbReference type="OrthoDB" id="4232400at2759"/>
<feature type="domain" description="Retrovirus-related Pol polyprotein from transposon TNT 1-94-like beta-barrel" evidence="1">
    <location>
        <begin position="19"/>
        <end position="93"/>
    </location>
</feature>
<gene>
    <name evidence="2" type="ORF">CBER1_09258</name>
</gene>
<comment type="caution">
    <text evidence="2">The sequence shown here is derived from an EMBL/GenBank/DDBJ whole genome shotgun (WGS) entry which is preliminary data.</text>
</comment>
<dbReference type="AlphaFoldDB" id="A0A2S6BXU9"/>
<protein>
    <recommendedName>
        <fullName evidence="1">Retrovirus-related Pol polyprotein from transposon TNT 1-94-like beta-barrel domain-containing protein</fullName>
    </recommendedName>
</protein>
<sequence length="312" mass="35675">MAPTGPAYRTDWVWLNNSNVHIANHRDWFTTFTKIKSHIGSIYFGDRSIAEVHGIGDVELDVKVRDGRTGPRSHRKIILKDVLYTPSGTCNIVGNPILQDYNLSNDNPAYRYMLYDKETGAPAGIFDDAHLSRLRLVGLNATESSLRPDGIYMINAVWSDEERAKWLSRPKGDAQSQNHSLSSLSDQEKAWLKKHYGNEWKFLASYGLKLTDDEERAEGRAILRGLMEDELAMEVDPEEDDNESGSEENDFLADLEADPASHVADYQFPEKELDWVEKNYRHTGNFMRMMGLKPWDEEDCKEAVQIARSMRE</sequence>
<keyword evidence="3" id="KW-1185">Reference proteome</keyword>
<evidence type="ECO:0000313" key="3">
    <source>
        <dbReference type="Proteomes" id="UP000237631"/>
    </source>
</evidence>
<dbReference type="InterPro" id="IPR054722">
    <property type="entry name" value="PolX-like_BBD"/>
</dbReference>
<evidence type="ECO:0000313" key="2">
    <source>
        <dbReference type="EMBL" id="PPJ52298.1"/>
    </source>
</evidence>
<dbReference type="Pfam" id="PF22936">
    <property type="entry name" value="Pol_BBD"/>
    <property type="match status" value="1"/>
</dbReference>
<organism evidence="2 3">
    <name type="scientific">Cercospora berteroae</name>
    <dbReference type="NCBI Taxonomy" id="357750"/>
    <lineage>
        <taxon>Eukaryota</taxon>
        <taxon>Fungi</taxon>
        <taxon>Dikarya</taxon>
        <taxon>Ascomycota</taxon>
        <taxon>Pezizomycotina</taxon>
        <taxon>Dothideomycetes</taxon>
        <taxon>Dothideomycetidae</taxon>
        <taxon>Mycosphaerellales</taxon>
        <taxon>Mycosphaerellaceae</taxon>
        <taxon>Cercospora</taxon>
    </lineage>
</organism>